<sequence length="168" mass="19691">MTIENSTATDIFKILELYDHAISYQSKMGAVQWPKFTKEDIKKEVDAAQQWKIVIDDQIACVWMTTFNDPYIWEHKNRDPSVYIHRIATHPTFRGQHFVKHIIDWALTFAKKQQKSFIRMDTAGHNEKLISYYTCCGFTFLGSEPLNDTANLPDHYHNTPVCLFEMEV</sequence>
<dbReference type="RefSeq" id="WP_378321866.1">
    <property type="nucleotide sequence ID" value="NZ_JBHUHY010000032.1"/>
</dbReference>
<name>A0ABW5B292_9FLAO</name>
<organism evidence="2 3">
    <name type="scientific">Aquimarina celericrescens</name>
    <dbReference type="NCBI Taxonomy" id="1964542"/>
    <lineage>
        <taxon>Bacteria</taxon>
        <taxon>Pseudomonadati</taxon>
        <taxon>Bacteroidota</taxon>
        <taxon>Flavobacteriia</taxon>
        <taxon>Flavobacteriales</taxon>
        <taxon>Flavobacteriaceae</taxon>
        <taxon>Aquimarina</taxon>
    </lineage>
</organism>
<dbReference type="EC" id="2.3.1.-" evidence="2"/>
<keyword evidence="3" id="KW-1185">Reference proteome</keyword>
<dbReference type="EMBL" id="JBHUHY010000032">
    <property type="protein sequence ID" value="MFD2188840.1"/>
    <property type="molecule type" value="Genomic_DNA"/>
</dbReference>
<dbReference type="PROSITE" id="PS51186">
    <property type="entry name" value="GNAT"/>
    <property type="match status" value="1"/>
</dbReference>
<dbReference type="Proteomes" id="UP001597344">
    <property type="component" value="Unassembled WGS sequence"/>
</dbReference>
<keyword evidence="2" id="KW-0808">Transferase</keyword>
<dbReference type="GO" id="GO:0016746">
    <property type="term" value="F:acyltransferase activity"/>
    <property type="evidence" value="ECO:0007669"/>
    <property type="project" value="UniProtKB-KW"/>
</dbReference>
<dbReference type="CDD" id="cd04301">
    <property type="entry name" value="NAT_SF"/>
    <property type="match status" value="1"/>
</dbReference>
<keyword evidence="2" id="KW-0012">Acyltransferase</keyword>
<comment type="caution">
    <text evidence="2">The sequence shown here is derived from an EMBL/GenBank/DDBJ whole genome shotgun (WGS) entry which is preliminary data.</text>
</comment>
<accession>A0ABW5B292</accession>
<feature type="domain" description="N-acetyltransferase" evidence="1">
    <location>
        <begin position="1"/>
        <end position="168"/>
    </location>
</feature>
<proteinExistence type="predicted"/>
<gene>
    <name evidence="2" type="ORF">ACFSJT_18715</name>
</gene>
<protein>
    <submittedName>
        <fullName evidence="2">GNAT family N-acetyltransferase</fullName>
        <ecNumber evidence="2">2.3.1.-</ecNumber>
    </submittedName>
</protein>
<evidence type="ECO:0000313" key="3">
    <source>
        <dbReference type="Proteomes" id="UP001597344"/>
    </source>
</evidence>
<dbReference type="SUPFAM" id="SSF55729">
    <property type="entry name" value="Acyl-CoA N-acyltransferases (Nat)"/>
    <property type="match status" value="1"/>
</dbReference>
<dbReference type="InterPro" id="IPR000182">
    <property type="entry name" value="GNAT_dom"/>
</dbReference>
<evidence type="ECO:0000313" key="2">
    <source>
        <dbReference type="EMBL" id="MFD2188840.1"/>
    </source>
</evidence>
<dbReference type="InterPro" id="IPR016181">
    <property type="entry name" value="Acyl_CoA_acyltransferase"/>
</dbReference>
<evidence type="ECO:0000259" key="1">
    <source>
        <dbReference type="PROSITE" id="PS51186"/>
    </source>
</evidence>
<dbReference type="Gene3D" id="3.40.630.30">
    <property type="match status" value="1"/>
</dbReference>
<dbReference type="Pfam" id="PF00583">
    <property type="entry name" value="Acetyltransf_1"/>
    <property type="match status" value="1"/>
</dbReference>
<reference evidence="3" key="1">
    <citation type="journal article" date="2019" name="Int. J. Syst. Evol. Microbiol.">
        <title>The Global Catalogue of Microorganisms (GCM) 10K type strain sequencing project: providing services to taxonomists for standard genome sequencing and annotation.</title>
        <authorList>
            <consortium name="The Broad Institute Genomics Platform"/>
            <consortium name="The Broad Institute Genome Sequencing Center for Infectious Disease"/>
            <person name="Wu L."/>
            <person name="Ma J."/>
        </authorList>
    </citation>
    <scope>NUCLEOTIDE SEQUENCE [LARGE SCALE GENOMIC DNA]</scope>
    <source>
        <strain evidence="3">DT92</strain>
    </source>
</reference>